<dbReference type="Gene3D" id="3.40.50.10540">
    <property type="entry name" value="Crotonobetainyl-coa:carnitine coa-transferase, domain 1"/>
    <property type="match status" value="1"/>
</dbReference>
<reference evidence="2 3" key="1">
    <citation type="submission" date="2018-01" db="EMBL/GenBank/DDBJ databases">
        <title>Halomonas endophytica sp. nov., isolated from storage liquid in the stems of Populus euphratica.</title>
        <authorList>
            <person name="Chen C."/>
        </authorList>
    </citation>
    <scope>NUCLEOTIDE SEQUENCE [LARGE SCALE GENOMIC DNA]</scope>
    <source>
        <strain evidence="2 3">DSM 26881</strain>
    </source>
</reference>
<dbReference type="RefSeq" id="WP_102626627.1">
    <property type="nucleotide sequence ID" value="NZ_PDOH01000003.1"/>
</dbReference>
<dbReference type="AlphaFoldDB" id="A0A2N7TS96"/>
<name>A0A2N7TS96_9GAMM</name>
<dbReference type="OrthoDB" id="9058532at2"/>
<dbReference type="Proteomes" id="UP000235346">
    <property type="component" value="Unassembled WGS sequence"/>
</dbReference>
<accession>A0A2N7TS96</accession>
<evidence type="ECO:0000256" key="1">
    <source>
        <dbReference type="ARBA" id="ARBA00022679"/>
    </source>
</evidence>
<proteinExistence type="predicted"/>
<dbReference type="Gene3D" id="3.30.1540.10">
    <property type="entry name" value="formyl-coa transferase, domain 3"/>
    <property type="match status" value="1"/>
</dbReference>
<dbReference type="EMBL" id="PNRE01000020">
    <property type="protein sequence ID" value="PMR71069.1"/>
    <property type="molecule type" value="Genomic_DNA"/>
</dbReference>
<keyword evidence="3" id="KW-1185">Reference proteome</keyword>
<organism evidence="2 3">
    <name type="scientific">Halomonas heilongjiangensis</name>
    <dbReference type="NCBI Taxonomy" id="1387883"/>
    <lineage>
        <taxon>Bacteria</taxon>
        <taxon>Pseudomonadati</taxon>
        <taxon>Pseudomonadota</taxon>
        <taxon>Gammaproteobacteria</taxon>
        <taxon>Oceanospirillales</taxon>
        <taxon>Halomonadaceae</taxon>
        <taxon>Halomonas</taxon>
    </lineage>
</organism>
<gene>
    <name evidence="2" type="ORF">C1H66_04010</name>
</gene>
<protein>
    <submittedName>
        <fullName evidence="2">CoA transferase</fullName>
    </submittedName>
</protein>
<dbReference type="InterPro" id="IPR050483">
    <property type="entry name" value="CoA-transferase_III_domain"/>
</dbReference>
<evidence type="ECO:0000313" key="2">
    <source>
        <dbReference type="EMBL" id="PMR71069.1"/>
    </source>
</evidence>
<dbReference type="Pfam" id="PF02515">
    <property type="entry name" value="CoA_transf_3"/>
    <property type="match status" value="1"/>
</dbReference>
<dbReference type="GO" id="GO:0008410">
    <property type="term" value="F:CoA-transferase activity"/>
    <property type="evidence" value="ECO:0007669"/>
    <property type="project" value="TreeGrafter"/>
</dbReference>
<evidence type="ECO:0000313" key="3">
    <source>
        <dbReference type="Proteomes" id="UP000235346"/>
    </source>
</evidence>
<comment type="caution">
    <text evidence="2">The sequence shown here is derived from an EMBL/GenBank/DDBJ whole genome shotgun (WGS) entry which is preliminary data.</text>
</comment>
<dbReference type="InterPro" id="IPR044855">
    <property type="entry name" value="CoA-Trfase_III_dom3_sf"/>
</dbReference>
<dbReference type="PANTHER" id="PTHR48207">
    <property type="entry name" value="SUCCINATE--HYDROXYMETHYLGLUTARATE COA-TRANSFERASE"/>
    <property type="match status" value="1"/>
</dbReference>
<keyword evidence="1 2" id="KW-0808">Transferase</keyword>
<dbReference type="SUPFAM" id="SSF89796">
    <property type="entry name" value="CoA-transferase family III (CaiB/BaiF)"/>
    <property type="match status" value="1"/>
</dbReference>
<dbReference type="InterPro" id="IPR003673">
    <property type="entry name" value="CoA-Trfase_fam_III"/>
</dbReference>
<dbReference type="InterPro" id="IPR023606">
    <property type="entry name" value="CoA-Trfase_III_dom_1_sf"/>
</dbReference>
<sequence>MQPLKGVTVIDLSRFLAGPYCTAMLADLGAEVMKIETPQGDDSRQIGPFIDGESVYFSLLNRGKRSLTLDLKSDEGRERFHALCATADVLVENFRPGVAARLGIDEASLKAINPGLIYCSISGFGQQGPLSAKPAYDIIAQALSGIMSVTGEEGGAPTRVGESLGDICAGLFASWSICAALFGRERDPERQGSSLDVSMLDCLFSMQVTNLSQFLASGAAPGPVGNRHPLSAPFDSFRARDGQVIIAVANNALFARLANCMGEPELAEDEAFCSDERRNANQAALKARIETWAGQYSVEEVCECLDAAGVPASPIWDIGQAAASPHAAERQLLPRIGTRPGSPQPVFFNGHKPYSRHPAPSLGQHNDLFDEVTCHEL</sequence>
<dbReference type="PANTHER" id="PTHR48207:SF3">
    <property type="entry name" value="SUCCINATE--HYDROXYMETHYLGLUTARATE COA-TRANSFERASE"/>
    <property type="match status" value="1"/>
</dbReference>